<sequence length="406" mass="46105">MSTEWDIDHIDYDVEPNADENADASNTPENDYEEHGDYSDGPMLVNDSDNTKEHNTCNPRSDFYAFSLKTEILNAIEDCGFEHASEVQRICIPQAVIGKDIICQASSGLGKTAVFVLSTLQQAEPIASICSALVLCHTCELALQIYTEYKRFSKHMPDINIAVFFGGRPFYKDTDLLQNKSTHPHIIISTPGRLKALMRWGNLRLDGLRTLVLDECDQMIGQPDIYRDVQDIFRCTPQNQRQFMVFSATLSEDIKQICKAEMREPIEVQIKGTISKTLRQDYIVLNEQEKINRLHDLLGEVPFRQAIIFVKSAGRSTWVNRSLQKRGFYSIEIHSGISQDDRIHCYNQLKHSDIMRVCVATDVFSRGINLEGVDLVINYDMPANADSYLHRVGRAGRSIRATGKYL</sequence>
<organism evidence="10">
    <name type="scientific">Gaeumannomyces tritici (strain R3-111a-1)</name>
    <name type="common">Wheat and barley take-all root rot fungus</name>
    <name type="synonym">Gaeumannomyces graminis var. tritici</name>
    <dbReference type="NCBI Taxonomy" id="644352"/>
    <lineage>
        <taxon>Eukaryota</taxon>
        <taxon>Fungi</taxon>
        <taxon>Dikarya</taxon>
        <taxon>Ascomycota</taxon>
        <taxon>Pezizomycotina</taxon>
        <taxon>Sordariomycetes</taxon>
        <taxon>Sordariomycetidae</taxon>
        <taxon>Magnaporthales</taxon>
        <taxon>Magnaporthaceae</taxon>
        <taxon>Gaeumannomyces</taxon>
    </lineage>
</organism>
<dbReference type="PROSITE" id="PS51194">
    <property type="entry name" value="HELICASE_CTER"/>
    <property type="match status" value="1"/>
</dbReference>
<dbReference type="InterPro" id="IPR011545">
    <property type="entry name" value="DEAD/DEAH_box_helicase_dom"/>
</dbReference>
<name>J8U1Y6_GAET3</name>
<evidence type="ECO:0000313" key="10">
    <source>
        <dbReference type="EMBL" id="EJT68685.1"/>
    </source>
</evidence>
<keyword evidence="5" id="KW-0067">ATP-binding</keyword>
<reference evidence="10" key="3">
    <citation type="submission" date="2010-09" db="EMBL/GenBank/DDBJ databases">
        <title>Annotation of Gaeumannomyces graminis var. tritici R3-111a-1.</title>
        <authorList>
            <consortium name="The Broad Institute Genome Sequencing Platform"/>
            <person name="Ma L.-J."/>
            <person name="Dead R."/>
            <person name="Young S.K."/>
            <person name="Zeng Q."/>
            <person name="Gargeya S."/>
            <person name="Fitzgerald M."/>
            <person name="Haas B."/>
            <person name="Abouelleil A."/>
            <person name="Alvarado L."/>
            <person name="Arachchi H.M."/>
            <person name="Berlin A."/>
            <person name="Brown A."/>
            <person name="Chapman S.B."/>
            <person name="Chen Z."/>
            <person name="Dunbar C."/>
            <person name="Freedman E."/>
            <person name="Gearin G."/>
            <person name="Gellesch M."/>
            <person name="Goldberg J."/>
            <person name="Griggs A."/>
            <person name="Gujja S."/>
            <person name="Heiman D."/>
            <person name="Howarth C."/>
            <person name="Larson L."/>
            <person name="Lui A."/>
            <person name="MacDonald P.J.P."/>
            <person name="Mehta T."/>
            <person name="Montmayeur A."/>
            <person name="Murphy C."/>
            <person name="Neiman D."/>
            <person name="Pearson M."/>
            <person name="Priest M."/>
            <person name="Roberts A."/>
            <person name="Saif S."/>
            <person name="Shea T."/>
            <person name="Shenoy N."/>
            <person name="Sisk P."/>
            <person name="Stolte C."/>
            <person name="Sykes S."/>
            <person name="Yandava C."/>
            <person name="Wortman J."/>
            <person name="Nusbaum C."/>
            <person name="Birren B."/>
        </authorList>
    </citation>
    <scope>NUCLEOTIDE SEQUENCE</scope>
    <source>
        <strain evidence="10">R3-111a-1</strain>
    </source>
</reference>
<evidence type="ECO:0000256" key="5">
    <source>
        <dbReference type="ARBA" id="ARBA00022840"/>
    </source>
</evidence>
<reference evidence="12" key="1">
    <citation type="submission" date="2010-07" db="EMBL/GenBank/DDBJ databases">
        <title>The genome sequence of Gaeumannomyces graminis var. tritici strain R3-111a-1.</title>
        <authorList>
            <consortium name="The Broad Institute Genome Sequencing Platform"/>
            <person name="Ma L.-J."/>
            <person name="Dead R."/>
            <person name="Young S."/>
            <person name="Zeng Q."/>
            <person name="Koehrsen M."/>
            <person name="Alvarado L."/>
            <person name="Berlin A."/>
            <person name="Chapman S.B."/>
            <person name="Chen Z."/>
            <person name="Freedman E."/>
            <person name="Gellesch M."/>
            <person name="Goldberg J."/>
            <person name="Griggs A."/>
            <person name="Gujja S."/>
            <person name="Heilman E.R."/>
            <person name="Heiman D."/>
            <person name="Hepburn T."/>
            <person name="Howarth C."/>
            <person name="Jen D."/>
            <person name="Larson L."/>
            <person name="Mehta T."/>
            <person name="Neiman D."/>
            <person name="Pearson M."/>
            <person name="Roberts A."/>
            <person name="Saif S."/>
            <person name="Shea T."/>
            <person name="Shenoy N."/>
            <person name="Sisk P."/>
            <person name="Stolte C."/>
            <person name="Sykes S."/>
            <person name="Walk T."/>
            <person name="White J."/>
            <person name="Yandava C."/>
            <person name="Haas B."/>
            <person name="Nusbaum C."/>
            <person name="Birren B."/>
        </authorList>
    </citation>
    <scope>NUCLEOTIDE SEQUENCE [LARGE SCALE GENOMIC DNA]</scope>
    <source>
        <strain evidence="12">R3-111a-1</strain>
    </source>
</reference>
<dbReference type="InterPro" id="IPR027417">
    <property type="entry name" value="P-loop_NTPase"/>
</dbReference>
<feature type="non-terminal residue" evidence="10">
    <location>
        <position position="406"/>
    </location>
</feature>
<dbReference type="VEuPathDB" id="FungiDB:GGTG_13748"/>
<feature type="domain" description="Helicase C-terminal" evidence="9">
    <location>
        <begin position="277"/>
        <end position="406"/>
    </location>
</feature>
<evidence type="ECO:0000313" key="11">
    <source>
        <dbReference type="EnsemblFungi" id="EJT68685"/>
    </source>
</evidence>
<dbReference type="Proteomes" id="UP000006039">
    <property type="component" value="Unassembled WGS sequence"/>
</dbReference>
<evidence type="ECO:0000259" key="8">
    <source>
        <dbReference type="PROSITE" id="PS51192"/>
    </source>
</evidence>
<protein>
    <recommendedName>
        <fullName evidence="1">RNA helicase</fullName>
        <ecNumber evidence="1">3.6.4.13</ecNumber>
    </recommendedName>
</protein>
<keyword evidence="2" id="KW-0547">Nucleotide-binding</keyword>
<dbReference type="SUPFAM" id="SSF52540">
    <property type="entry name" value="P-loop containing nucleoside triphosphate hydrolases"/>
    <property type="match status" value="1"/>
</dbReference>
<dbReference type="PANTHER" id="PTHR47958">
    <property type="entry name" value="ATP-DEPENDENT RNA HELICASE DBP3"/>
    <property type="match status" value="1"/>
</dbReference>
<dbReference type="SMART" id="SM00490">
    <property type="entry name" value="HELICc"/>
    <property type="match status" value="1"/>
</dbReference>
<dbReference type="SMART" id="SM00487">
    <property type="entry name" value="DEXDc"/>
    <property type="match status" value="1"/>
</dbReference>
<dbReference type="GO" id="GO:0005524">
    <property type="term" value="F:ATP binding"/>
    <property type="evidence" value="ECO:0007669"/>
    <property type="project" value="UniProtKB-KW"/>
</dbReference>
<keyword evidence="12" id="KW-1185">Reference proteome</keyword>
<feature type="domain" description="Helicase ATP-binding" evidence="8">
    <location>
        <begin position="92"/>
        <end position="268"/>
    </location>
</feature>
<reference evidence="11" key="5">
    <citation type="submission" date="2018-04" db="UniProtKB">
        <authorList>
            <consortium name="EnsemblFungi"/>
        </authorList>
    </citation>
    <scope>IDENTIFICATION</scope>
    <source>
        <strain evidence="11">R3-111a-1</strain>
    </source>
</reference>
<keyword evidence="4" id="KW-0347">Helicase</keyword>
<reference evidence="11" key="4">
    <citation type="journal article" date="2015" name="G3 (Bethesda)">
        <title>Genome sequences of three phytopathogenic species of the Magnaporthaceae family of fungi.</title>
        <authorList>
            <person name="Okagaki L.H."/>
            <person name="Nunes C.C."/>
            <person name="Sailsbery J."/>
            <person name="Clay B."/>
            <person name="Brown D."/>
            <person name="John T."/>
            <person name="Oh Y."/>
            <person name="Young N."/>
            <person name="Fitzgerald M."/>
            <person name="Haas B.J."/>
            <person name="Zeng Q."/>
            <person name="Young S."/>
            <person name="Adiconis X."/>
            <person name="Fan L."/>
            <person name="Levin J.Z."/>
            <person name="Mitchell T.K."/>
            <person name="Okubara P.A."/>
            <person name="Farman M.L."/>
            <person name="Kohn L.M."/>
            <person name="Birren B."/>
            <person name="Ma L.-J."/>
            <person name="Dean R.A."/>
        </authorList>
    </citation>
    <scope>NUCLEOTIDE SEQUENCE</scope>
    <source>
        <strain evidence="11">R3-111a-1</strain>
    </source>
</reference>
<dbReference type="Pfam" id="PF00270">
    <property type="entry name" value="DEAD"/>
    <property type="match status" value="1"/>
</dbReference>
<dbReference type="RefSeq" id="XP_009229931.1">
    <property type="nucleotide sequence ID" value="XM_009231667.1"/>
</dbReference>
<dbReference type="InterPro" id="IPR001650">
    <property type="entry name" value="Helicase_C-like"/>
</dbReference>
<dbReference type="EMBL" id="GL385439">
    <property type="protein sequence ID" value="EJT68685.1"/>
    <property type="molecule type" value="Genomic_DNA"/>
</dbReference>
<comment type="catalytic activity">
    <reaction evidence="6">
        <text>ATP + H2O = ADP + phosphate + H(+)</text>
        <dbReference type="Rhea" id="RHEA:13065"/>
        <dbReference type="ChEBI" id="CHEBI:15377"/>
        <dbReference type="ChEBI" id="CHEBI:15378"/>
        <dbReference type="ChEBI" id="CHEBI:30616"/>
        <dbReference type="ChEBI" id="CHEBI:43474"/>
        <dbReference type="ChEBI" id="CHEBI:456216"/>
        <dbReference type="EC" id="3.6.4.13"/>
    </reaction>
</comment>
<reference evidence="10" key="2">
    <citation type="submission" date="2010-07" db="EMBL/GenBank/DDBJ databases">
        <authorList>
            <consortium name="The Broad Institute Genome Sequencing Platform"/>
            <consortium name="Broad Institute Genome Sequencing Center for Infectious Disease"/>
            <person name="Ma L.-J."/>
            <person name="Dead R."/>
            <person name="Young S."/>
            <person name="Zeng Q."/>
            <person name="Koehrsen M."/>
            <person name="Alvarado L."/>
            <person name="Berlin A."/>
            <person name="Chapman S.B."/>
            <person name="Chen Z."/>
            <person name="Freedman E."/>
            <person name="Gellesch M."/>
            <person name="Goldberg J."/>
            <person name="Griggs A."/>
            <person name="Gujja S."/>
            <person name="Heilman E.R."/>
            <person name="Heiman D."/>
            <person name="Hepburn T."/>
            <person name="Howarth C."/>
            <person name="Jen D."/>
            <person name="Larson L."/>
            <person name="Mehta T."/>
            <person name="Neiman D."/>
            <person name="Pearson M."/>
            <person name="Roberts A."/>
            <person name="Saif S."/>
            <person name="Shea T."/>
            <person name="Shenoy N."/>
            <person name="Sisk P."/>
            <person name="Stolte C."/>
            <person name="Sykes S."/>
            <person name="Walk T."/>
            <person name="White J."/>
            <person name="Yandava C."/>
            <person name="Haas B."/>
            <person name="Nusbaum C."/>
            <person name="Birren B."/>
        </authorList>
    </citation>
    <scope>NUCLEOTIDE SEQUENCE</scope>
    <source>
        <strain evidence="10">R3-111a-1</strain>
    </source>
</reference>
<dbReference type="CDD" id="cd18787">
    <property type="entry name" value="SF2_C_DEAD"/>
    <property type="match status" value="1"/>
</dbReference>
<evidence type="ECO:0000259" key="9">
    <source>
        <dbReference type="PROSITE" id="PS51194"/>
    </source>
</evidence>
<dbReference type="OrthoDB" id="10265785at2759"/>
<dbReference type="GO" id="GO:0016787">
    <property type="term" value="F:hydrolase activity"/>
    <property type="evidence" value="ECO:0007669"/>
    <property type="project" value="UniProtKB-KW"/>
</dbReference>
<dbReference type="GeneID" id="20354206"/>
<dbReference type="GO" id="GO:0003724">
    <property type="term" value="F:RNA helicase activity"/>
    <property type="evidence" value="ECO:0007669"/>
    <property type="project" value="UniProtKB-EC"/>
</dbReference>
<feature type="compositionally biased region" description="Acidic residues" evidence="7">
    <location>
        <begin position="13"/>
        <end position="22"/>
    </location>
</feature>
<evidence type="ECO:0000313" key="12">
    <source>
        <dbReference type="Proteomes" id="UP000006039"/>
    </source>
</evidence>
<evidence type="ECO:0000256" key="4">
    <source>
        <dbReference type="ARBA" id="ARBA00022806"/>
    </source>
</evidence>
<proteinExistence type="predicted"/>
<evidence type="ECO:0000256" key="2">
    <source>
        <dbReference type="ARBA" id="ARBA00022741"/>
    </source>
</evidence>
<accession>J8U1Y6</accession>
<feature type="region of interest" description="Disordered" evidence="7">
    <location>
        <begin position="1"/>
        <end position="54"/>
    </location>
</feature>
<dbReference type="AlphaFoldDB" id="J8U1Y6"/>
<evidence type="ECO:0000256" key="6">
    <source>
        <dbReference type="ARBA" id="ARBA00047984"/>
    </source>
</evidence>
<dbReference type="Pfam" id="PF00271">
    <property type="entry name" value="Helicase_C"/>
    <property type="match status" value="1"/>
</dbReference>
<dbReference type="EnsemblFungi" id="EJT68685">
    <property type="protein sequence ID" value="EJT68685"/>
    <property type="gene ID" value="GGTG_13748"/>
</dbReference>
<evidence type="ECO:0000256" key="7">
    <source>
        <dbReference type="SAM" id="MobiDB-lite"/>
    </source>
</evidence>
<dbReference type="STRING" id="644352.J8U1Y6"/>
<keyword evidence="3" id="KW-0378">Hydrolase</keyword>
<dbReference type="Gene3D" id="3.40.50.300">
    <property type="entry name" value="P-loop containing nucleotide triphosphate hydrolases"/>
    <property type="match status" value="2"/>
</dbReference>
<dbReference type="InterPro" id="IPR014001">
    <property type="entry name" value="Helicase_ATP-bd"/>
</dbReference>
<evidence type="ECO:0000256" key="3">
    <source>
        <dbReference type="ARBA" id="ARBA00022801"/>
    </source>
</evidence>
<feature type="compositionally biased region" description="Basic and acidic residues" evidence="7">
    <location>
        <begin position="1"/>
        <end position="12"/>
    </location>
</feature>
<dbReference type="PROSITE" id="PS51192">
    <property type="entry name" value="HELICASE_ATP_BIND_1"/>
    <property type="match status" value="1"/>
</dbReference>
<evidence type="ECO:0000256" key="1">
    <source>
        <dbReference type="ARBA" id="ARBA00012552"/>
    </source>
</evidence>
<dbReference type="FunCoup" id="J8U1Y6">
    <property type="interactions" value="1191"/>
</dbReference>
<dbReference type="GO" id="GO:0003676">
    <property type="term" value="F:nucleic acid binding"/>
    <property type="evidence" value="ECO:0007669"/>
    <property type="project" value="InterPro"/>
</dbReference>
<dbReference type="EC" id="3.6.4.13" evidence="1"/>
<gene>
    <name evidence="11" type="primary">20354206</name>
    <name evidence="10" type="ORF">GGTG_13748</name>
</gene>